<dbReference type="AlphaFoldDB" id="A0A2C9D6N4"/>
<dbReference type="Gene3D" id="2.40.50.90">
    <property type="match status" value="1"/>
</dbReference>
<dbReference type="EMBL" id="LT960614">
    <property type="protein sequence ID" value="SON55808.1"/>
    <property type="molecule type" value="Genomic_DNA"/>
</dbReference>
<evidence type="ECO:0000313" key="2">
    <source>
        <dbReference type="Proteomes" id="UP000223606"/>
    </source>
</evidence>
<dbReference type="OrthoDB" id="9792155at2"/>
<gene>
    <name evidence="1" type="ORF">HDIA_2267</name>
</gene>
<proteinExistence type="predicted"/>
<accession>A0A2C9D6N4</accession>
<protein>
    <recommendedName>
        <fullName evidence="3">TNase-like domain-containing protein</fullName>
    </recommendedName>
</protein>
<evidence type="ECO:0008006" key="3">
    <source>
        <dbReference type="Google" id="ProtNLM"/>
    </source>
</evidence>
<sequence length="124" mass="13607">MLKAGLLICASLIAVDGDTVKCDGVNMRDMGDGGPFVSGYDTPEIYHPKCQQELELARAAKARMAELLRTPGVEVVYSGKKDKTPSHRPLVWVRLPDGRSIGSILISEGLARKWTPRHTADWCD</sequence>
<name>A0A2C9D6N4_9HYPH</name>
<evidence type="ECO:0000313" key="1">
    <source>
        <dbReference type="EMBL" id="SON55808.1"/>
    </source>
</evidence>
<organism evidence="1 2">
    <name type="scientific">Hartmannibacter diazotrophicus</name>
    <dbReference type="NCBI Taxonomy" id="1482074"/>
    <lineage>
        <taxon>Bacteria</taxon>
        <taxon>Pseudomonadati</taxon>
        <taxon>Pseudomonadota</taxon>
        <taxon>Alphaproteobacteria</taxon>
        <taxon>Hyphomicrobiales</taxon>
        <taxon>Pleomorphomonadaceae</taxon>
        <taxon>Hartmannibacter</taxon>
    </lineage>
</organism>
<dbReference type="SUPFAM" id="SSF50199">
    <property type="entry name" value="Staphylococcal nuclease"/>
    <property type="match status" value="1"/>
</dbReference>
<keyword evidence="2" id="KW-1185">Reference proteome</keyword>
<dbReference type="Proteomes" id="UP000223606">
    <property type="component" value="Chromosome 1"/>
</dbReference>
<reference evidence="2" key="1">
    <citation type="submission" date="2017-09" db="EMBL/GenBank/DDBJ databases">
        <title>Genome sequence of Nannocystis excedens DSM 71.</title>
        <authorList>
            <person name="Blom J."/>
        </authorList>
    </citation>
    <scope>NUCLEOTIDE SEQUENCE [LARGE SCALE GENOMIC DNA]</scope>
    <source>
        <strain evidence="2">type strain: E19</strain>
    </source>
</reference>
<dbReference type="RefSeq" id="WP_099556268.1">
    <property type="nucleotide sequence ID" value="NZ_LT960614.1"/>
</dbReference>
<dbReference type="InterPro" id="IPR035437">
    <property type="entry name" value="SNase_OB-fold_sf"/>
</dbReference>
<dbReference type="KEGG" id="hdi:HDIA_2267"/>